<dbReference type="Proteomes" id="UP000281549">
    <property type="component" value="Unassembled WGS sequence"/>
</dbReference>
<dbReference type="EMBL" id="ML004964">
    <property type="protein sequence ID" value="RKP21335.1"/>
    <property type="molecule type" value="Genomic_DNA"/>
</dbReference>
<organism evidence="3 4">
    <name type="scientific">Rozella allomycis (strain CSF55)</name>
    <dbReference type="NCBI Taxonomy" id="988480"/>
    <lineage>
        <taxon>Eukaryota</taxon>
        <taxon>Fungi</taxon>
        <taxon>Fungi incertae sedis</taxon>
        <taxon>Cryptomycota</taxon>
        <taxon>Cryptomycota incertae sedis</taxon>
        <taxon>Rozella</taxon>
    </lineage>
</organism>
<dbReference type="SUPFAM" id="SSF56300">
    <property type="entry name" value="Metallo-dependent phosphatases"/>
    <property type="match status" value="1"/>
</dbReference>
<keyword evidence="1" id="KW-0732">Signal</keyword>
<evidence type="ECO:0000256" key="1">
    <source>
        <dbReference type="ARBA" id="ARBA00022729"/>
    </source>
</evidence>
<evidence type="ECO:0000313" key="3">
    <source>
        <dbReference type="EMBL" id="RKP21335.1"/>
    </source>
</evidence>
<protein>
    <submittedName>
        <fullName evidence="3">Metallo-dependent phosphatase</fullName>
    </submittedName>
</protein>
<dbReference type="InterPro" id="IPR029052">
    <property type="entry name" value="Metallo-depent_PP-like"/>
</dbReference>
<dbReference type="InterPro" id="IPR004843">
    <property type="entry name" value="Calcineurin-like_PHP"/>
</dbReference>
<accession>A0A4P9YNY8</accession>
<name>A0A4P9YNY8_ROZAC</name>
<reference evidence="4" key="1">
    <citation type="journal article" date="2018" name="Nat. Microbiol.">
        <title>Leveraging single-cell genomics to expand the fungal tree of life.</title>
        <authorList>
            <person name="Ahrendt S.R."/>
            <person name="Quandt C.A."/>
            <person name="Ciobanu D."/>
            <person name="Clum A."/>
            <person name="Salamov A."/>
            <person name="Andreopoulos B."/>
            <person name="Cheng J.F."/>
            <person name="Woyke T."/>
            <person name="Pelin A."/>
            <person name="Henrissat B."/>
            <person name="Reynolds N.K."/>
            <person name="Benny G.L."/>
            <person name="Smith M.E."/>
            <person name="James T.Y."/>
            <person name="Grigoriev I.V."/>
        </authorList>
    </citation>
    <scope>NUCLEOTIDE SEQUENCE [LARGE SCALE GENOMIC DNA]</scope>
    <source>
        <strain evidence="4">CSF55</strain>
    </source>
</reference>
<dbReference type="InterPro" id="IPR039331">
    <property type="entry name" value="PAPs-like"/>
</dbReference>
<evidence type="ECO:0000313" key="4">
    <source>
        <dbReference type="Proteomes" id="UP000281549"/>
    </source>
</evidence>
<feature type="domain" description="Calcineurin-like phosphoesterase" evidence="2">
    <location>
        <begin position="123"/>
        <end position="307"/>
    </location>
</feature>
<evidence type="ECO:0000259" key="2">
    <source>
        <dbReference type="Pfam" id="PF00149"/>
    </source>
</evidence>
<sequence length="376" mass="44352">MIMGTLVTRIKPLETSVKARVKNFKRWICSTTKPINLQFSNITHFYIHWESNCHSGPFTAKVESEKQFINVNVLSEELEGGFTHYFFYVPQALLQSDSILSISDQSEKVIQKQTFDITRAETFRVGFIADNQFIYSKFYKICRLLSSKKPNVIIHGGDSIQDYWKMHQWSTDYYSPILHASKDLFKIPWAMVLGNHEATSSFVPPYHHENRWYSFSQRNAYFIVLDSNRQSDKRQYEWFIQEISSITFKKATFRVVIVHIPPFIEYWEPEAWNRGESEWNRILREKYVPLFVKSRVDIVLSGHQHNYQRGKRNGVTYFIAGGAGGDLDTQKVHDWNMYEKTLLDHHFLILDIYANKLTITTYDINNRIVDEVKIEK</sequence>
<gene>
    <name evidence="3" type="ORF">ROZALSC1DRAFT_20593</name>
</gene>
<dbReference type="PANTHER" id="PTHR22953:SF153">
    <property type="entry name" value="PURPLE ACID PHOSPHATASE"/>
    <property type="match status" value="1"/>
</dbReference>
<dbReference type="Gene3D" id="3.60.21.10">
    <property type="match status" value="1"/>
</dbReference>
<dbReference type="AlphaFoldDB" id="A0A4P9YNY8"/>
<dbReference type="GO" id="GO:0003993">
    <property type="term" value="F:acid phosphatase activity"/>
    <property type="evidence" value="ECO:0007669"/>
    <property type="project" value="InterPro"/>
</dbReference>
<proteinExistence type="predicted"/>
<dbReference type="Pfam" id="PF00149">
    <property type="entry name" value="Metallophos"/>
    <property type="match status" value="1"/>
</dbReference>
<dbReference type="PANTHER" id="PTHR22953">
    <property type="entry name" value="ACID PHOSPHATASE RELATED"/>
    <property type="match status" value="1"/>
</dbReference>